<dbReference type="Gene3D" id="1.10.357.10">
    <property type="entry name" value="Tetracycline Repressor, domain 2"/>
    <property type="match status" value="1"/>
</dbReference>
<name>A0A645G498_9ZZZZ</name>
<reference evidence="3" key="1">
    <citation type="submission" date="2019-08" db="EMBL/GenBank/DDBJ databases">
        <authorList>
            <person name="Kucharzyk K."/>
            <person name="Murdoch R.W."/>
            <person name="Higgins S."/>
            <person name="Loffler F."/>
        </authorList>
    </citation>
    <scope>NUCLEOTIDE SEQUENCE</scope>
</reference>
<dbReference type="SUPFAM" id="SSF46689">
    <property type="entry name" value="Homeodomain-like"/>
    <property type="match status" value="1"/>
</dbReference>
<keyword evidence="1" id="KW-0238">DNA-binding</keyword>
<dbReference type="EMBL" id="VSSQ01069777">
    <property type="protein sequence ID" value="MPN21727.1"/>
    <property type="molecule type" value="Genomic_DNA"/>
</dbReference>
<proteinExistence type="predicted"/>
<gene>
    <name evidence="3" type="ORF">SDC9_169107</name>
</gene>
<dbReference type="PANTHER" id="PTHR43479">
    <property type="entry name" value="ACREF/ENVCD OPERON REPRESSOR-RELATED"/>
    <property type="match status" value="1"/>
</dbReference>
<organism evidence="3">
    <name type="scientific">bioreactor metagenome</name>
    <dbReference type="NCBI Taxonomy" id="1076179"/>
    <lineage>
        <taxon>unclassified sequences</taxon>
        <taxon>metagenomes</taxon>
        <taxon>ecological metagenomes</taxon>
    </lineage>
</organism>
<sequence length="191" mass="22092">MHTTPTKQNLILSLLKMGSEKGLDAISLSALAKENSISKAAIFHHFASREELIEELFAYCNTLAYQQMATISLQGKASEVLMRAMEHWHTVYEGEPMRYFYRIIESEAFTHPEARRIKTTLDEMLAGQSGVLLESLNESGRLVIEDLDLARLSFSCIVQHFLRRVLLDEEEDLEWEEERFVNRFCTLYQRA</sequence>
<comment type="caution">
    <text evidence="3">The sequence shown here is derived from an EMBL/GenBank/DDBJ whole genome shotgun (WGS) entry which is preliminary data.</text>
</comment>
<dbReference type="GO" id="GO:0003677">
    <property type="term" value="F:DNA binding"/>
    <property type="evidence" value="ECO:0007669"/>
    <property type="project" value="UniProtKB-KW"/>
</dbReference>
<dbReference type="AlphaFoldDB" id="A0A645G498"/>
<dbReference type="PANTHER" id="PTHR43479:SF11">
    <property type="entry name" value="ACREF_ENVCD OPERON REPRESSOR-RELATED"/>
    <property type="match status" value="1"/>
</dbReference>
<dbReference type="InterPro" id="IPR001647">
    <property type="entry name" value="HTH_TetR"/>
</dbReference>
<evidence type="ECO:0000259" key="2">
    <source>
        <dbReference type="PROSITE" id="PS50977"/>
    </source>
</evidence>
<evidence type="ECO:0000313" key="3">
    <source>
        <dbReference type="EMBL" id="MPN21727.1"/>
    </source>
</evidence>
<evidence type="ECO:0000256" key="1">
    <source>
        <dbReference type="ARBA" id="ARBA00023125"/>
    </source>
</evidence>
<dbReference type="InterPro" id="IPR009057">
    <property type="entry name" value="Homeodomain-like_sf"/>
</dbReference>
<dbReference type="Pfam" id="PF00440">
    <property type="entry name" value="TetR_N"/>
    <property type="match status" value="1"/>
</dbReference>
<dbReference type="PROSITE" id="PS50977">
    <property type="entry name" value="HTH_TETR_2"/>
    <property type="match status" value="1"/>
</dbReference>
<dbReference type="PRINTS" id="PR00455">
    <property type="entry name" value="HTHTETR"/>
</dbReference>
<accession>A0A645G498</accession>
<protein>
    <recommendedName>
        <fullName evidence="2">HTH tetR-type domain-containing protein</fullName>
    </recommendedName>
</protein>
<dbReference type="InterPro" id="IPR050624">
    <property type="entry name" value="HTH-type_Tx_Regulator"/>
</dbReference>
<feature type="domain" description="HTH tetR-type" evidence="2">
    <location>
        <begin position="4"/>
        <end position="64"/>
    </location>
</feature>